<gene>
    <name evidence="2" type="ORF">AVL57_05565</name>
</gene>
<keyword evidence="3" id="KW-1185">Reference proteome</keyword>
<evidence type="ECO:0000313" key="2">
    <source>
        <dbReference type="EMBL" id="AMJ73489.1"/>
    </source>
</evidence>
<dbReference type="EMBL" id="CP013926">
    <property type="protein sequence ID" value="AMJ73489.1"/>
    <property type="molecule type" value="Genomic_DNA"/>
</dbReference>
<dbReference type="Proteomes" id="UP000056750">
    <property type="component" value="Chromosome"/>
</dbReference>
<organism evidence="2 3">
    <name type="scientific">Alteromonas stellipolaris</name>
    <dbReference type="NCBI Taxonomy" id="233316"/>
    <lineage>
        <taxon>Bacteria</taxon>
        <taxon>Pseudomonadati</taxon>
        <taxon>Pseudomonadota</taxon>
        <taxon>Gammaproteobacteria</taxon>
        <taxon>Alteromonadales</taxon>
        <taxon>Alteromonadaceae</taxon>
        <taxon>Alteromonas/Salinimonas group</taxon>
        <taxon>Alteromonas</taxon>
    </lineage>
</organism>
<protein>
    <recommendedName>
        <fullName evidence="1">DUF5681 domain-containing protein</fullName>
    </recommendedName>
</protein>
<dbReference type="InterPro" id="IPR043736">
    <property type="entry name" value="DUF5681"/>
</dbReference>
<accession>A0ABM5YH29</accession>
<evidence type="ECO:0000259" key="1">
    <source>
        <dbReference type="Pfam" id="PF18932"/>
    </source>
</evidence>
<reference evidence="2 3" key="1">
    <citation type="submission" date="2015-12" db="EMBL/GenBank/DDBJ databases">
        <title>Intraspecies pangenome expansion in the marine bacterium Alteromonas.</title>
        <authorList>
            <person name="Lopez-Perez M."/>
            <person name="Rodriguez-Valera F."/>
        </authorList>
    </citation>
    <scope>NUCLEOTIDE SEQUENCE [LARGE SCALE GENOMIC DNA]</scope>
    <source>
        <strain evidence="2 3">LMG 21861</strain>
    </source>
</reference>
<proteinExistence type="predicted"/>
<dbReference type="Pfam" id="PF18932">
    <property type="entry name" value="DUF5681"/>
    <property type="match status" value="1"/>
</dbReference>
<sequence length="92" mass="9809">MSEPAVSGSKAWVKGMKSLNPNGRPKGIVDRRAKIIESMLTDASDIVEAVVAKAKKGDVQAAHLIISRVLPTLAVQSEKVEFELDTAVPLAE</sequence>
<evidence type="ECO:0000313" key="3">
    <source>
        <dbReference type="Proteomes" id="UP000056750"/>
    </source>
</evidence>
<name>A0ABM5YH29_9ALTE</name>
<dbReference type="RefSeq" id="WP_057793582.1">
    <property type="nucleotide sequence ID" value="NZ_CP013926.1"/>
</dbReference>
<feature type="domain" description="DUF5681" evidence="1">
    <location>
        <begin position="11"/>
        <end position="70"/>
    </location>
</feature>